<accession>A0A9K3ECN2</accession>
<protein>
    <submittedName>
        <fullName evidence="1">Uncharacterized protein</fullName>
    </submittedName>
</protein>
<name>A0A9K3ECN2_HELAN</name>
<evidence type="ECO:0000313" key="1">
    <source>
        <dbReference type="EMBL" id="KAF5770732.1"/>
    </source>
</evidence>
<sequence>MRGAPCGVRPLGSLPCGVRPLGSLSCGVRPLGSLPCGVRPLGSLPCGVRRCGSSLSMRRAAVQLKSVHAACATSPCESIRARHTVAPYWLTLVRRTRHSRTHAPCSEPRASCTRARMTAASCTASPTTWSLQPLCFTTRARSKIQRRLSSGSRRCERAKCKVRHQSATLRLIAHATRARASVCECECELGCSAPFARTLVCASMKQ</sequence>
<reference evidence="1" key="1">
    <citation type="journal article" date="2017" name="Nature">
        <title>The sunflower genome provides insights into oil metabolism, flowering and Asterid evolution.</title>
        <authorList>
            <person name="Badouin H."/>
            <person name="Gouzy J."/>
            <person name="Grassa C.J."/>
            <person name="Murat F."/>
            <person name="Staton S.E."/>
            <person name="Cottret L."/>
            <person name="Lelandais-Briere C."/>
            <person name="Owens G.L."/>
            <person name="Carrere S."/>
            <person name="Mayjonade B."/>
            <person name="Legrand L."/>
            <person name="Gill N."/>
            <person name="Kane N.C."/>
            <person name="Bowers J.E."/>
            <person name="Hubner S."/>
            <person name="Bellec A."/>
            <person name="Berard A."/>
            <person name="Berges H."/>
            <person name="Blanchet N."/>
            <person name="Boniface M.C."/>
            <person name="Brunel D."/>
            <person name="Catrice O."/>
            <person name="Chaidir N."/>
            <person name="Claudel C."/>
            <person name="Donnadieu C."/>
            <person name="Faraut T."/>
            <person name="Fievet G."/>
            <person name="Helmstetter N."/>
            <person name="King M."/>
            <person name="Knapp S.J."/>
            <person name="Lai Z."/>
            <person name="Le Paslier M.C."/>
            <person name="Lippi Y."/>
            <person name="Lorenzon L."/>
            <person name="Mandel J.R."/>
            <person name="Marage G."/>
            <person name="Marchand G."/>
            <person name="Marquand E."/>
            <person name="Bret-Mestries E."/>
            <person name="Morien E."/>
            <person name="Nambeesan S."/>
            <person name="Nguyen T."/>
            <person name="Pegot-Espagnet P."/>
            <person name="Pouilly N."/>
            <person name="Raftis F."/>
            <person name="Sallet E."/>
            <person name="Schiex T."/>
            <person name="Thomas J."/>
            <person name="Vandecasteele C."/>
            <person name="Vares D."/>
            <person name="Vear F."/>
            <person name="Vautrin S."/>
            <person name="Crespi M."/>
            <person name="Mangin B."/>
            <person name="Burke J.M."/>
            <person name="Salse J."/>
            <person name="Munos S."/>
            <person name="Vincourt P."/>
            <person name="Rieseberg L.H."/>
            <person name="Langlade N.B."/>
        </authorList>
    </citation>
    <scope>NUCLEOTIDE SEQUENCE</scope>
    <source>
        <tissue evidence="1">Leaves</tissue>
    </source>
</reference>
<dbReference type="AlphaFoldDB" id="A0A9K3ECN2"/>
<dbReference type="Gramene" id="mRNA:HanXRQr2_Chr14g0662771">
    <property type="protein sequence ID" value="CDS:HanXRQr2_Chr14g0662771.1"/>
    <property type="gene ID" value="HanXRQr2_Chr14g0662771"/>
</dbReference>
<dbReference type="EMBL" id="MNCJ02000329">
    <property type="protein sequence ID" value="KAF5770734.1"/>
    <property type="molecule type" value="Genomic_DNA"/>
</dbReference>
<reference evidence="1" key="2">
    <citation type="submission" date="2020-06" db="EMBL/GenBank/DDBJ databases">
        <title>Helianthus annuus Genome sequencing and assembly Release 2.</title>
        <authorList>
            <person name="Gouzy J."/>
            <person name="Langlade N."/>
            <person name="Munos S."/>
        </authorList>
    </citation>
    <scope>NUCLEOTIDE SEQUENCE</scope>
    <source>
        <tissue evidence="1">Leaves</tissue>
    </source>
</reference>
<dbReference type="Proteomes" id="UP000215914">
    <property type="component" value="Unassembled WGS sequence"/>
</dbReference>
<evidence type="ECO:0000313" key="3">
    <source>
        <dbReference type="Proteomes" id="UP000215914"/>
    </source>
</evidence>
<organism evidence="1 3">
    <name type="scientific">Helianthus annuus</name>
    <name type="common">Common sunflower</name>
    <dbReference type="NCBI Taxonomy" id="4232"/>
    <lineage>
        <taxon>Eukaryota</taxon>
        <taxon>Viridiplantae</taxon>
        <taxon>Streptophyta</taxon>
        <taxon>Embryophyta</taxon>
        <taxon>Tracheophyta</taxon>
        <taxon>Spermatophyta</taxon>
        <taxon>Magnoliopsida</taxon>
        <taxon>eudicotyledons</taxon>
        <taxon>Gunneridae</taxon>
        <taxon>Pentapetalae</taxon>
        <taxon>asterids</taxon>
        <taxon>campanulids</taxon>
        <taxon>Asterales</taxon>
        <taxon>Asteraceae</taxon>
        <taxon>Asteroideae</taxon>
        <taxon>Heliantheae alliance</taxon>
        <taxon>Heliantheae</taxon>
        <taxon>Helianthus</taxon>
    </lineage>
</organism>
<gene>
    <name evidence="1" type="ORF">HanXRQr2_Chr14g0662751</name>
    <name evidence="2" type="ORF">HanXRQr2_Chr14g0662771</name>
</gene>
<dbReference type="Gramene" id="mRNA:HanXRQr2_Chr14g0662751">
    <property type="protein sequence ID" value="CDS:HanXRQr2_Chr14g0662751.1"/>
    <property type="gene ID" value="HanXRQr2_Chr14g0662751"/>
</dbReference>
<proteinExistence type="predicted"/>
<evidence type="ECO:0000313" key="2">
    <source>
        <dbReference type="EMBL" id="KAF5770734.1"/>
    </source>
</evidence>
<keyword evidence="3" id="KW-1185">Reference proteome</keyword>
<comment type="caution">
    <text evidence="1">The sequence shown here is derived from an EMBL/GenBank/DDBJ whole genome shotgun (WGS) entry which is preliminary data.</text>
</comment>
<dbReference type="EMBL" id="MNCJ02000329">
    <property type="protein sequence ID" value="KAF5770732.1"/>
    <property type="molecule type" value="Genomic_DNA"/>
</dbReference>